<evidence type="ECO:0000256" key="3">
    <source>
        <dbReference type="ARBA" id="ARBA00022448"/>
    </source>
</evidence>
<dbReference type="InterPro" id="IPR004761">
    <property type="entry name" value="Spore_GerAB"/>
</dbReference>
<feature type="transmembrane region" description="Helical" evidence="8">
    <location>
        <begin position="121"/>
        <end position="138"/>
    </location>
</feature>
<feature type="transmembrane region" description="Helical" evidence="8">
    <location>
        <begin position="218"/>
        <end position="242"/>
    </location>
</feature>
<comment type="caution">
    <text evidence="9">The sequence shown here is derived from an EMBL/GenBank/DDBJ whole genome shotgun (WGS) entry which is preliminary data.</text>
</comment>
<sequence length="371" mass="42294">MLEKGKISIQQLTILAIFSTIGDSILILPSIITKASERDAWLSMLAGIPAGLFIVWLVLRLWKTYPQATIIQINRNVMGRTLGGIVSLLFVLYFLLNTSAMLREASDFITTSILVETPLRAIHFMMILVLMIGIRLGLEPIARASEIFFPWFLFFLFCLVVLMLPQVHMTNLSPILSRGIPPILQGMIYTVTYPFTELLVFLMIFPHVKQGTHLQRDFILGALIGGTILFILLLLSILVLGADMTTFHLYPTYALAKKISIAHFLERLEAMMAIIWLFSIFFKIILYYYGFILGTSQLFKLKDYRILTYPVGMILFGLAFYISPNVSYFSDVARKYWPFFDLTYALIIMMTLILAYLFKKNMQKSAANPDA</sequence>
<evidence type="ECO:0000256" key="5">
    <source>
        <dbReference type="ARBA" id="ARBA00022692"/>
    </source>
</evidence>
<organism evidence="9 10">
    <name type="scientific">Paenibacillus nasutitermitis</name>
    <dbReference type="NCBI Taxonomy" id="1652958"/>
    <lineage>
        <taxon>Bacteria</taxon>
        <taxon>Bacillati</taxon>
        <taxon>Bacillota</taxon>
        <taxon>Bacilli</taxon>
        <taxon>Bacillales</taxon>
        <taxon>Paenibacillaceae</taxon>
        <taxon>Paenibacillus</taxon>
    </lineage>
</organism>
<comment type="similarity">
    <text evidence="2">Belongs to the amino acid-polyamine-organocation (APC) superfamily. Spore germination protein (SGP) (TC 2.A.3.9) family.</text>
</comment>
<keyword evidence="7 8" id="KW-0472">Membrane</keyword>
<reference evidence="9" key="2">
    <citation type="submission" date="2020-09" db="EMBL/GenBank/DDBJ databases">
        <authorList>
            <person name="Sun Q."/>
            <person name="Zhou Y."/>
        </authorList>
    </citation>
    <scope>NUCLEOTIDE SEQUENCE</scope>
    <source>
        <strain evidence="9">CGMCC 1.15178</strain>
    </source>
</reference>
<evidence type="ECO:0000256" key="7">
    <source>
        <dbReference type="ARBA" id="ARBA00023136"/>
    </source>
</evidence>
<dbReference type="Pfam" id="PF03845">
    <property type="entry name" value="Spore_permease"/>
    <property type="match status" value="1"/>
</dbReference>
<name>A0A916Z4M6_9BACL</name>
<feature type="transmembrane region" description="Helical" evidence="8">
    <location>
        <begin position="187"/>
        <end position="206"/>
    </location>
</feature>
<evidence type="ECO:0000256" key="2">
    <source>
        <dbReference type="ARBA" id="ARBA00007998"/>
    </source>
</evidence>
<protein>
    <submittedName>
        <fullName evidence="9">Germination protein GerKB</fullName>
    </submittedName>
</protein>
<feature type="transmembrane region" description="Helical" evidence="8">
    <location>
        <begin position="44"/>
        <end position="62"/>
    </location>
</feature>
<keyword evidence="6 8" id="KW-1133">Transmembrane helix</keyword>
<dbReference type="PANTHER" id="PTHR34975">
    <property type="entry name" value="SPORE GERMINATION PROTEIN A2"/>
    <property type="match status" value="1"/>
</dbReference>
<keyword evidence="5 8" id="KW-0812">Transmembrane</keyword>
<evidence type="ECO:0000256" key="6">
    <source>
        <dbReference type="ARBA" id="ARBA00022989"/>
    </source>
</evidence>
<proteinExistence type="inferred from homology"/>
<evidence type="ECO:0000313" key="10">
    <source>
        <dbReference type="Proteomes" id="UP000612456"/>
    </source>
</evidence>
<dbReference type="NCBIfam" id="TIGR00912">
    <property type="entry name" value="2A0309"/>
    <property type="match status" value="1"/>
</dbReference>
<evidence type="ECO:0000256" key="1">
    <source>
        <dbReference type="ARBA" id="ARBA00004141"/>
    </source>
</evidence>
<feature type="transmembrane region" description="Helical" evidence="8">
    <location>
        <begin position="147"/>
        <end position="167"/>
    </location>
</feature>
<dbReference type="Gene3D" id="1.20.1740.10">
    <property type="entry name" value="Amino acid/polyamine transporter I"/>
    <property type="match status" value="1"/>
</dbReference>
<feature type="transmembrane region" description="Helical" evidence="8">
    <location>
        <begin position="273"/>
        <end position="294"/>
    </location>
</feature>
<dbReference type="RefSeq" id="WP_188993572.1">
    <property type="nucleotide sequence ID" value="NZ_BMHP01000002.1"/>
</dbReference>
<evidence type="ECO:0000256" key="8">
    <source>
        <dbReference type="SAM" id="Phobius"/>
    </source>
</evidence>
<evidence type="ECO:0000256" key="4">
    <source>
        <dbReference type="ARBA" id="ARBA00022544"/>
    </source>
</evidence>
<gene>
    <name evidence="9" type="primary">grkb2</name>
    <name evidence="9" type="ORF">GCM10010911_38290</name>
</gene>
<comment type="subcellular location">
    <subcellularLocation>
        <location evidence="1">Membrane</location>
        <topology evidence="1">Multi-pass membrane protein</topology>
    </subcellularLocation>
</comment>
<dbReference type="GO" id="GO:0016020">
    <property type="term" value="C:membrane"/>
    <property type="evidence" value="ECO:0007669"/>
    <property type="project" value="UniProtKB-SubCell"/>
</dbReference>
<dbReference type="GO" id="GO:0009847">
    <property type="term" value="P:spore germination"/>
    <property type="evidence" value="ECO:0007669"/>
    <property type="project" value="InterPro"/>
</dbReference>
<keyword evidence="10" id="KW-1185">Reference proteome</keyword>
<feature type="transmembrane region" description="Helical" evidence="8">
    <location>
        <begin position="12"/>
        <end position="32"/>
    </location>
</feature>
<keyword evidence="3" id="KW-0813">Transport</keyword>
<dbReference type="AlphaFoldDB" id="A0A916Z4M6"/>
<feature type="transmembrane region" description="Helical" evidence="8">
    <location>
        <begin position="82"/>
        <end position="101"/>
    </location>
</feature>
<reference evidence="9" key="1">
    <citation type="journal article" date="2014" name="Int. J. Syst. Evol. Microbiol.">
        <title>Complete genome sequence of Corynebacterium casei LMG S-19264T (=DSM 44701T), isolated from a smear-ripened cheese.</title>
        <authorList>
            <consortium name="US DOE Joint Genome Institute (JGI-PGF)"/>
            <person name="Walter F."/>
            <person name="Albersmeier A."/>
            <person name="Kalinowski J."/>
            <person name="Ruckert C."/>
        </authorList>
    </citation>
    <scope>NUCLEOTIDE SEQUENCE</scope>
    <source>
        <strain evidence="9">CGMCC 1.15178</strain>
    </source>
</reference>
<keyword evidence="4" id="KW-0309">Germination</keyword>
<dbReference type="Proteomes" id="UP000612456">
    <property type="component" value="Unassembled WGS sequence"/>
</dbReference>
<dbReference type="PANTHER" id="PTHR34975:SF2">
    <property type="entry name" value="SPORE GERMINATION PROTEIN A2"/>
    <property type="match status" value="1"/>
</dbReference>
<feature type="transmembrane region" description="Helical" evidence="8">
    <location>
        <begin position="336"/>
        <end position="358"/>
    </location>
</feature>
<feature type="transmembrane region" description="Helical" evidence="8">
    <location>
        <begin position="306"/>
        <end position="324"/>
    </location>
</feature>
<accession>A0A916Z4M6</accession>
<dbReference type="EMBL" id="BMHP01000002">
    <property type="protein sequence ID" value="GGD76555.1"/>
    <property type="molecule type" value="Genomic_DNA"/>
</dbReference>
<evidence type="ECO:0000313" key="9">
    <source>
        <dbReference type="EMBL" id="GGD76555.1"/>
    </source>
</evidence>